<evidence type="ECO:0000256" key="3">
    <source>
        <dbReference type="ARBA" id="ARBA00022448"/>
    </source>
</evidence>
<comment type="similarity">
    <text evidence="2">Belongs to the outer membrane factor (OMF) (TC 1.B.17) family.</text>
</comment>
<protein>
    <submittedName>
        <fullName evidence="10">Outer membrane protein</fullName>
    </submittedName>
</protein>
<keyword evidence="5" id="KW-0812">Transmembrane</keyword>
<dbReference type="InterPro" id="IPR003423">
    <property type="entry name" value="OMP_efflux"/>
</dbReference>
<keyword evidence="6" id="KW-0472">Membrane</keyword>
<feature type="region of interest" description="Disordered" evidence="8">
    <location>
        <begin position="467"/>
        <end position="514"/>
    </location>
</feature>
<reference evidence="10 11" key="1">
    <citation type="submission" date="2018-10" db="EMBL/GenBank/DDBJ databases">
        <title>Genomic Encyclopedia of Type Strains, Phase IV (KMG-IV): sequencing the most valuable type-strain genomes for metagenomic binning, comparative biology and taxonomic classification.</title>
        <authorList>
            <person name="Goeker M."/>
        </authorList>
    </citation>
    <scope>NUCLEOTIDE SEQUENCE [LARGE SCALE GENOMIC DNA]</scope>
    <source>
        <strain evidence="10 11">DSM 23229</strain>
    </source>
</reference>
<keyword evidence="7" id="KW-0998">Cell outer membrane</keyword>
<evidence type="ECO:0000256" key="4">
    <source>
        <dbReference type="ARBA" id="ARBA00022452"/>
    </source>
</evidence>
<dbReference type="GO" id="GO:0009279">
    <property type="term" value="C:cell outer membrane"/>
    <property type="evidence" value="ECO:0007669"/>
    <property type="project" value="UniProtKB-SubCell"/>
</dbReference>
<feature type="compositionally biased region" description="Polar residues" evidence="8">
    <location>
        <begin position="498"/>
        <end position="514"/>
    </location>
</feature>
<proteinExistence type="inferred from homology"/>
<evidence type="ECO:0000256" key="7">
    <source>
        <dbReference type="ARBA" id="ARBA00023237"/>
    </source>
</evidence>
<dbReference type="PANTHER" id="PTHR30026">
    <property type="entry name" value="OUTER MEMBRANE PROTEIN TOLC"/>
    <property type="match status" value="1"/>
</dbReference>
<feature type="signal peptide" evidence="9">
    <location>
        <begin position="1"/>
        <end position="21"/>
    </location>
</feature>
<evidence type="ECO:0000256" key="1">
    <source>
        <dbReference type="ARBA" id="ARBA00004442"/>
    </source>
</evidence>
<evidence type="ECO:0000256" key="6">
    <source>
        <dbReference type="ARBA" id="ARBA00023136"/>
    </source>
</evidence>
<keyword evidence="4" id="KW-1134">Transmembrane beta strand</keyword>
<dbReference type="GO" id="GO:1990281">
    <property type="term" value="C:efflux pump complex"/>
    <property type="evidence" value="ECO:0007669"/>
    <property type="project" value="TreeGrafter"/>
</dbReference>
<dbReference type="GO" id="GO:0015562">
    <property type="term" value="F:efflux transmembrane transporter activity"/>
    <property type="evidence" value="ECO:0007669"/>
    <property type="project" value="InterPro"/>
</dbReference>
<evidence type="ECO:0000256" key="8">
    <source>
        <dbReference type="SAM" id="MobiDB-lite"/>
    </source>
</evidence>
<evidence type="ECO:0000256" key="9">
    <source>
        <dbReference type="SAM" id="SignalP"/>
    </source>
</evidence>
<evidence type="ECO:0000313" key="11">
    <source>
        <dbReference type="Proteomes" id="UP000281975"/>
    </source>
</evidence>
<dbReference type="EMBL" id="RBIN01000004">
    <property type="protein sequence ID" value="RKR04268.1"/>
    <property type="molecule type" value="Genomic_DNA"/>
</dbReference>
<evidence type="ECO:0000313" key="10">
    <source>
        <dbReference type="EMBL" id="RKR04268.1"/>
    </source>
</evidence>
<feature type="chain" id="PRO_5019429155" evidence="9">
    <location>
        <begin position="22"/>
        <end position="514"/>
    </location>
</feature>
<keyword evidence="3" id="KW-0813">Transport</keyword>
<dbReference type="Pfam" id="PF02321">
    <property type="entry name" value="OEP"/>
    <property type="match status" value="2"/>
</dbReference>
<dbReference type="Gene3D" id="1.20.1600.10">
    <property type="entry name" value="Outer membrane efflux proteins (OEP)"/>
    <property type="match status" value="1"/>
</dbReference>
<evidence type="ECO:0000256" key="2">
    <source>
        <dbReference type="ARBA" id="ARBA00007613"/>
    </source>
</evidence>
<organism evidence="10 11">
    <name type="scientific">Kushneria sinocarnis</name>
    <dbReference type="NCBI Taxonomy" id="595502"/>
    <lineage>
        <taxon>Bacteria</taxon>
        <taxon>Pseudomonadati</taxon>
        <taxon>Pseudomonadota</taxon>
        <taxon>Gammaproteobacteria</taxon>
        <taxon>Oceanospirillales</taxon>
        <taxon>Halomonadaceae</taxon>
        <taxon>Kushneria</taxon>
    </lineage>
</organism>
<dbReference type="GO" id="GO:0015288">
    <property type="term" value="F:porin activity"/>
    <property type="evidence" value="ECO:0007669"/>
    <property type="project" value="TreeGrafter"/>
</dbReference>
<dbReference type="InterPro" id="IPR051906">
    <property type="entry name" value="TolC-like"/>
</dbReference>
<dbReference type="RefSeq" id="WP_121172445.1">
    <property type="nucleotide sequence ID" value="NZ_RBIN01000004.1"/>
</dbReference>
<keyword evidence="9" id="KW-0732">Signal</keyword>
<name>A0A420WX27_9GAMM</name>
<keyword evidence="11" id="KW-1185">Reference proteome</keyword>
<accession>A0A420WX27</accession>
<dbReference type="SUPFAM" id="SSF56954">
    <property type="entry name" value="Outer membrane efflux proteins (OEP)"/>
    <property type="match status" value="1"/>
</dbReference>
<dbReference type="AlphaFoldDB" id="A0A420WX27"/>
<feature type="compositionally biased region" description="Gly residues" evidence="8">
    <location>
        <begin position="81"/>
        <end position="95"/>
    </location>
</feature>
<dbReference type="InterPro" id="IPR010130">
    <property type="entry name" value="T1SS_OMP_TolC"/>
</dbReference>
<comment type="subcellular location">
    <subcellularLocation>
        <location evidence="1">Cell outer membrane</location>
    </subcellularLocation>
</comment>
<dbReference type="NCBIfam" id="TIGR01844">
    <property type="entry name" value="type_I_sec_TolC"/>
    <property type="match status" value="1"/>
</dbReference>
<feature type="region of interest" description="Disordered" evidence="8">
    <location>
        <begin position="74"/>
        <end position="102"/>
    </location>
</feature>
<comment type="caution">
    <text evidence="10">The sequence shown here is derived from an EMBL/GenBank/DDBJ whole genome shotgun (WGS) entry which is preliminary data.</text>
</comment>
<evidence type="ECO:0000256" key="5">
    <source>
        <dbReference type="ARBA" id="ARBA00022692"/>
    </source>
</evidence>
<gene>
    <name evidence="10" type="ORF">C7446_1472</name>
</gene>
<dbReference type="PANTHER" id="PTHR30026:SF20">
    <property type="entry name" value="OUTER MEMBRANE PROTEIN TOLC"/>
    <property type="match status" value="1"/>
</dbReference>
<sequence>MPKFRVLPLVIAISVAGQAQAADLMTVARDALVNNADLAASRAGYSSTREGEAIARGDLLPQVTASGSITRYNIDSQQSGGADGLDGIGGGGAGGSDNHYSSRSVQVEATQALFDATNWYQLEAAKRETAQEALSLASDRQQLLYNVAEAYFEVLRAKEQLDTLRAEERAVASELRQARQQFDVGTVAATDVYEAQATYDQTRSERIAQESTLQVNFERLEQLTGQQYASIDGLADDLPIRNPEPSSRDAWVDMASTRNLDLKAARAGIEVARSNLDTSRAGHLPTLSAFANYQWGDSSNERLDGDDDRQSQIGLQANVPIYSGGSTSAQVRQSTYSLEQSQYQAESSLRSAVQNVRSYFASVVNDVLTVQARQRSIESNRASLEATRSGYEVGTRNIVDVLDAQQNLYSAIYDYADARYNYITDLLSLRQSAGILDVGTISTLNDWLRENKAVRLDFLSQYQQSGRGDGTLDSAGSDDDQPLSGLPGVNQGSGGGNQASRVRQASMPGASQTP</sequence>
<dbReference type="OrthoDB" id="9813458at2"/>
<dbReference type="Proteomes" id="UP000281975">
    <property type="component" value="Unassembled WGS sequence"/>
</dbReference>